<feature type="domain" description="RNA polymerase sigma factor 54 DNA-binding" evidence="10">
    <location>
        <begin position="358"/>
        <end position="515"/>
    </location>
</feature>
<feature type="compositionally biased region" description="Acidic residues" evidence="9">
    <location>
        <begin position="62"/>
        <end position="78"/>
    </location>
</feature>
<dbReference type="NCBIfam" id="TIGR02395">
    <property type="entry name" value="rpoN_sigma"/>
    <property type="match status" value="1"/>
</dbReference>
<dbReference type="GO" id="GO:0006352">
    <property type="term" value="P:DNA-templated transcription initiation"/>
    <property type="evidence" value="ECO:0007669"/>
    <property type="project" value="InterPro"/>
</dbReference>
<dbReference type="GO" id="GO:0016779">
    <property type="term" value="F:nucleotidyltransferase activity"/>
    <property type="evidence" value="ECO:0007669"/>
    <property type="project" value="UniProtKB-KW"/>
</dbReference>
<sequence length="518" mass="60365">MLKQHLSQKLLQKLSPQQIQLMKLLQIPTAILDQRIQEELEQNPALEEGNESEEEVFDKLDIEDDSEANDDYIGDESDYDAKDQNEDKLNNEFDDYLNNYMDDDTASYKYKSDDYSGEQDEHKSLPFAVENTFHDHLERQIGLLNLKDEKQYKIALQIIGSIDDDGYLRRECVSIIDDLIFSQNIDTNEKEILSILYKIQSFDPPGVGARNLQECLLLQIKFKLKNEQRKSKIKILKLAENLLDKYFEEFTKKHYPKLQRALGLSEAQLKVAMDEILKLNPKPSSGYVDPLAYNSVAGHYIIPDFTVTNRDGELELSLNSKNAPDLRINDQYLDMLRTYKDNKKVGTNGKKEKETVMFIKQKIESAKWFIDAIRQRQDTLFRAMYAIMQFQREYFLTGDQKKIKPMILKDLADITSLDISTVSRVANSKFVQTEFGNKRLKDFFSESMQTEEGDEVSTLEVKKILSEMITGESKRKPYSDEKLKEMLLRKGYNIARRTIAKYREQLNIPVARLRRELV</sequence>
<gene>
    <name evidence="12" type="primary">rpoN</name>
    <name evidence="12" type="ORF">IPO85_01230</name>
</gene>
<dbReference type="Pfam" id="PF00309">
    <property type="entry name" value="Sigma54_AID"/>
    <property type="match status" value="1"/>
</dbReference>
<evidence type="ECO:0000256" key="6">
    <source>
        <dbReference type="ARBA" id="ARBA00023082"/>
    </source>
</evidence>
<dbReference type="GO" id="GO:0000428">
    <property type="term" value="C:DNA-directed RNA polymerase complex"/>
    <property type="evidence" value="ECO:0007669"/>
    <property type="project" value="UniProtKB-KW"/>
</dbReference>
<evidence type="ECO:0000313" key="13">
    <source>
        <dbReference type="Proteomes" id="UP000808349"/>
    </source>
</evidence>
<evidence type="ECO:0000259" key="10">
    <source>
        <dbReference type="Pfam" id="PF04552"/>
    </source>
</evidence>
<protein>
    <submittedName>
        <fullName evidence="12">RNA polymerase factor sigma-54</fullName>
    </submittedName>
</protein>
<dbReference type="InterPro" id="IPR007634">
    <property type="entry name" value="RNA_pol_sigma_54_DNA-bd"/>
</dbReference>
<evidence type="ECO:0000256" key="2">
    <source>
        <dbReference type="ARBA" id="ARBA00022478"/>
    </source>
</evidence>
<dbReference type="Proteomes" id="UP000808349">
    <property type="component" value="Unassembled WGS sequence"/>
</dbReference>
<accession>A0A9D7S5N4</accession>
<dbReference type="GO" id="GO:0016987">
    <property type="term" value="F:sigma factor activity"/>
    <property type="evidence" value="ECO:0007669"/>
    <property type="project" value="UniProtKB-KW"/>
</dbReference>
<proteinExistence type="inferred from homology"/>
<comment type="caution">
    <text evidence="12">The sequence shown here is derived from an EMBL/GenBank/DDBJ whole genome shotgun (WGS) entry which is preliminary data.</text>
</comment>
<keyword evidence="4" id="KW-0548">Nucleotidyltransferase</keyword>
<feature type="region of interest" description="Disordered" evidence="9">
    <location>
        <begin position="62"/>
        <end position="86"/>
    </location>
</feature>
<dbReference type="EMBL" id="JADKFW010000004">
    <property type="protein sequence ID" value="MBK9716148.1"/>
    <property type="molecule type" value="Genomic_DNA"/>
</dbReference>
<keyword evidence="2" id="KW-0240">DNA-directed RNA polymerase</keyword>
<dbReference type="GO" id="GO:0003677">
    <property type="term" value="F:DNA binding"/>
    <property type="evidence" value="ECO:0007669"/>
    <property type="project" value="UniProtKB-KW"/>
</dbReference>
<dbReference type="PROSITE" id="PS00718">
    <property type="entry name" value="SIGMA54_2"/>
    <property type="match status" value="1"/>
</dbReference>
<comment type="similarity">
    <text evidence="1">Belongs to the sigma-54 factor family.</text>
</comment>
<dbReference type="InterPro" id="IPR000394">
    <property type="entry name" value="RNA_pol_sigma_54"/>
</dbReference>
<dbReference type="PROSITE" id="PS50044">
    <property type="entry name" value="SIGMA54_3"/>
    <property type="match status" value="1"/>
</dbReference>
<evidence type="ECO:0000256" key="5">
    <source>
        <dbReference type="ARBA" id="ARBA00023015"/>
    </source>
</evidence>
<evidence type="ECO:0000256" key="3">
    <source>
        <dbReference type="ARBA" id="ARBA00022679"/>
    </source>
</evidence>
<evidence type="ECO:0000313" key="12">
    <source>
        <dbReference type="EMBL" id="MBK9716148.1"/>
    </source>
</evidence>
<evidence type="ECO:0000256" key="8">
    <source>
        <dbReference type="ARBA" id="ARBA00023163"/>
    </source>
</evidence>
<reference evidence="12 13" key="1">
    <citation type="submission" date="2020-10" db="EMBL/GenBank/DDBJ databases">
        <title>Connecting structure to function with the recovery of over 1000 high-quality activated sludge metagenome-assembled genomes encoding full-length rRNA genes using long-read sequencing.</title>
        <authorList>
            <person name="Singleton C.M."/>
            <person name="Petriglieri F."/>
            <person name="Kristensen J.M."/>
            <person name="Kirkegaard R.H."/>
            <person name="Michaelsen T.Y."/>
            <person name="Andersen M.H."/>
            <person name="Karst S.M."/>
            <person name="Dueholm M.S."/>
            <person name="Nielsen P.H."/>
            <person name="Albertsen M."/>
        </authorList>
    </citation>
    <scope>NUCLEOTIDE SEQUENCE [LARGE SCALE GENOMIC DNA]</scope>
    <source>
        <strain evidence="12">Ribe_18-Q3-R11-54_BAT3C.373</strain>
    </source>
</reference>
<dbReference type="Pfam" id="PF04552">
    <property type="entry name" value="Sigma54_DBD"/>
    <property type="match status" value="1"/>
</dbReference>
<dbReference type="PANTHER" id="PTHR32248:SF4">
    <property type="entry name" value="RNA POLYMERASE SIGMA-54 FACTOR"/>
    <property type="match status" value="1"/>
</dbReference>
<dbReference type="Pfam" id="PF04963">
    <property type="entry name" value="Sigma54_CBD"/>
    <property type="match status" value="1"/>
</dbReference>
<dbReference type="PANTHER" id="PTHR32248">
    <property type="entry name" value="RNA POLYMERASE SIGMA-54 FACTOR"/>
    <property type="match status" value="1"/>
</dbReference>
<evidence type="ECO:0000256" key="1">
    <source>
        <dbReference type="ARBA" id="ARBA00008798"/>
    </source>
</evidence>
<dbReference type="PIRSF" id="PIRSF000774">
    <property type="entry name" value="RpoN"/>
    <property type="match status" value="1"/>
</dbReference>
<dbReference type="GO" id="GO:0001216">
    <property type="term" value="F:DNA-binding transcription activator activity"/>
    <property type="evidence" value="ECO:0007669"/>
    <property type="project" value="InterPro"/>
</dbReference>
<keyword evidence="7" id="KW-0238">DNA-binding</keyword>
<dbReference type="AlphaFoldDB" id="A0A9D7S5N4"/>
<dbReference type="Gene3D" id="1.10.10.60">
    <property type="entry name" value="Homeodomain-like"/>
    <property type="match status" value="1"/>
</dbReference>
<evidence type="ECO:0000256" key="7">
    <source>
        <dbReference type="ARBA" id="ARBA00023125"/>
    </source>
</evidence>
<keyword evidence="6" id="KW-0731">Sigma factor</keyword>
<keyword evidence="5" id="KW-0805">Transcription regulation</keyword>
<keyword evidence="8" id="KW-0804">Transcription</keyword>
<dbReference type="Gene3D" id="1.10.10.1330">
    <property type="entry name" value="RNA polymerase sigma-54 factor, core-binding domain"/>
    <property type="match status" value="1"/>
</dbReference>
<name>A0A9D7S5N4_9BACT</name>
<dbReference type="InterPro" id="IPR007046">
    <property type="entry name" value="RNA_pol_sigma_54_core-bd"/>
</dbReference>
<dbReference type="InterPro" id="IPR038709">
    <property type="entry name" value="RpoN_core-bd_sf"/>
</dbReference>
<dbReference type="PRINTS" id="PR00045">
    <property type="entry name" value="SIGMA54FCT"/>
</dbReference>
<evidence type="ECO:0000256" key="9">
    <source>
        <dbReference type="SAM" id="MobiDB-lite"/>
    </source>
</evidence>
<evidence type="ECO:0000259" key="11">
    <source>
        <dbReference type="Pfam" id="PF04963"/>
    </source>
</evidence>
<feature type="domain" description="RNA polymerase sigma factor 54 core-binding" evidence="11">
    <location>
        <begin position="130"/>
        <end position="332"/>
    </location>
</feature>
<organism evidence="12 13">
    <name type="scientific">Candidatus Defluviibacterium haderslevense</name>
    <dbReference type="NCBI Taxonomy" id="2981993"/>
    <lineage>
        <taxon>Bacteria</taxon>
        <taxon>Pseudomonadati</taxon>
        <taxon>Bacteroidota</taxon>
        <taxon>Saprospiria</taxon>
        <taxon>Saprospirales</taxon>
        <taxon>Saprospiraceae</taxon>
        <taxon>Candidatus Defluviibacterium</taxon>
    </lineage>
</organism>
<keyword evidence="3" id="KW-0808">Transferase</keyword>
<evidence type="ECO:0000256" key="4">
    <source>
        <dbReference type="ARBA" id="ARBA00022695"/>
    </source>
</evidence>